<protein>
    <recommendedName>
        <fullName evidence="3">SynChlorMet cassette protein ScmC</fullName>
    </recommendedName>
</protein>
<keyword evidence="2" id="KW-1185">Reference proteome</keyword>
<accession>A0A3G1KUA4</accession>
<organism evidence="1 2">
    <name type="scientific">Formimonas warabiya</name>
    <dbReference type="NCBI Taxonomy" id="1761012"/>
    <lineage>
        <taxon>Bacteria</taxon>
        <taxon>Bacillati</taxon>
        <taxon>Bacillota</taxon>
        <taxon>Clostridia</taxon>
        <taxon>Eubacteriales</taxon>
        <taxon>Peptococcaceae</taxon>
        <taxon>Candidatus Formimonas</taxon>
    </lineage>
</organism>
<name>A0A3G1KUA4_FORW1</name>
<evidence type="ECO:0000313" key="2">
    <source>
        <dbReference type="Proteomes" id="UP000323521"/>
    </source>
</evidence>
<evidence type="ECO:0000313" key="1">
    <source>
        <dbReference type="EMBL" id="ATW26031.1"/>
    </source>
</evidence>
<dbReference type="KEGG" id="fwa:DCMF_15740"/>
<evidence type="ECO:0008006" key="3">
    <source>
        <dbReference type="Google" id="ProtNLM"/>
    </source>
</evidence>
<dbReference type="OrthoDB" id="384098at2"/>
<dbReference type="SUPFAM" id="SSF53795">
    <property type="entry name" value="PEP carboxykinase-like"/>
    <property type="match status" value="1"/>
</dbReference>
<dbReference type="AlphaFoldDB" id="A0A3G1KUA4"/>
<dbReference type="RefSeq" id="WP_148135303.1">
    <property type="nucleotide sequence ID" value="NZ_CP017634.1"/>
</dbReference>
<sequence>MPTYRIADLTVGLQANGHILARRSQPYFFETTRPVDFTIFLSPDFLQHKQQENPHLSMDECEYIWTGADFYRRLLNFDGLMLHASALAYEGRSYLFSASCGTGKSTHARLWRQHFGRNQVSIINDDKPALRYMDNSFYVYGTPWSGKSEQNLNVKVPLQAVCFLEQSRHNWIERLEAQAALKLILNQTLRPREIQGMESLLTILDKLIRQIPFYQMGCTIDVEAVDMAYQAMSSI</sequence>
<proteinExistence type="predicted"/>
<dbReference type="EMBL" id="CP017634">
    <property type="protein sequence ID" value="ATW26031.1"/>
    <property type="molecule type" value="Genomic_DNA"/>
</dbReference>
<reference evidence="1 2" key="1">
    <citation type="submission" date="2016-10" db="EMBL/GenBank/DDBJ databases">
        <title>Complete Genome Sequence of Peptococcaceae strain DCMF.</title>
        <authorList>
            <person name="Edwards R.J."/>
            <person name="Holland S.I."/>
            <person name="Deshpande N.P."/>
            <person name="Wong Y.K."/>
            <person name="Ertan H."/>
            <person name="Manefield M."/>
            <person name="Russell T.L."/>
            <person name="Lee M.J."/>
        </authorList>
    </citation>
    <scope>NUCLEOTIDE SEQUENCE [LARGE SCALE GENOMIC DNA]</scope>
    <source>
        <strain evidence="1 2">DCMF</strain>
    </source>
</reference>
<dbReference type="Proteomes" id="UP000323521">
    <property type="component" value="Chromosome"/>
</dbReference>
<gene>
    <name evidence="1" type="ORF">DCMF_15740</name>
</gene>